<keyword evidence="2" id="KW-0472">Membrane</keyword>
<comment type="caution">
    <text evidence="3">The sequence shown here is derived from an EMBL/GenBank/DDBJ whole genome shotgun (WGS) entry which is preliminary data.</text>
</comment>
<dbReference type="Proteomes" id="UP001500943">
    <property type="component" value="Unassembled WGS sequence"/>
</dbReference>
<protein>
    <submittedName>
        <fullName evidence="3">Uncharacterized protein</fullName>
    </submittedName>
</protein>
<keyword evidence="2" id="KW-0812">Transmembrane</keyword>
<dbReference type="EMBL" id="BAAAKW010000008">
    <property type="protein sequence ID" value="GAA1207588.1"/>
    <property type="molecule type" value="Genomic_DNA"/>
</dbReference>
<accession>A0ABP4G197</accession>
<reference evidence="4" key="1">
    <citation type="journal article" date="2019" name="Int. J. Syst. Evol. Microbiol.">
        <title>The Global Catalogue of Microorganisms (GCM) 10K type strain sequencing project: providing services to taxonomists for standard genome sequencing and annotation.</title>
        <authorList>
            <consortium name="The Broad Institute Genomics Platform"/>
            <consortium name="The Broad Institute Genome Sequencing Center for Infectious Disease"/>
            <person name="Wu L."/>
            <person name="Ma J."/>
        </authorList>
    </citation>
    <scope>NUCLEOTIDE SEQUENCE [LARGE SCALE GENOMIC DNA]</scope>
    <source>
        <strain evidence="4">JCM 12762</strain>
    </source>
</reference>
<keyword evidence="4" id="KW-1185">Reference proteome</keyword>
<evidence type="ECO:0000313" key="4">
    <source>
        <dbReference type="Proteomes" id="UP001500943"/>
    </source>
</evidence>
<evidence type="ECO:0000256" key="1">
    <source>
        <dbReference type="SAM" id="MobiDB-lite"/>
    </source>
</evidence>
<feature type="region of interest" description="Disordered" evidence="1">
    <location>
        <begin position="1"/>
        <end position="59"/>
    </location>
</feature>
<feature type="compositionally biased region" description="Low complexity" evidence="1">
    <location>
        <begin position="1"/>
        <end position="18"/>
    </location>
</feature>
<sequence>MANDGPSSELQPEPSSPSTADVQPAPFSDAAPAESADTDVPPSPQAPEPDADSVLSAEKKPKKRRGAIVAIVLLALAFLVAITLFVFSSIRLEQALDIVELRDQKINEQSELIDEKQTFGLAMDNLMAVVAEYEGVRVGGLVHLERYEGWAQQTWKDRWDAQEVREDTIRVEETSMALDEALAAAKVNASTNTTGTTMEAVTDSLGMGFANSALDDADTLCGQDVAGCVTSDDPYTAHYDAESDKRPYMNKWLRTGLAHHEYAHVLQFTNPEATEKAVGTFTASATADAPDYEIMADCFALTFLDGWEIEQTVWVSAYEYWEITGYGYTCNASQKQIIRDWYAAIAFIPRTVTQ</sequence>
<evidence type="ECO:0000313" key="3">
    <source>
        <dbReference type="EMBL" id="GAA1207588.1"/>
    </source>
</evidence>
<feature type="transmembrane region" description="Helical" evidence="2">
    <location>
        <begin position="67"/>
        <end position="87"/>
    </location>
</feature>
<organism evidence="3 4">
    <name type="scientific">Rhodoglobus aureus</name>
    <dbReference type="NCBI Taxonomy" id="191497"/>
    <lineage>
        <taxon>Bacteria</taxon>
        <taxon>Bacillati</taxon>
        <taxon>Actinomycetota</taxon>
        <taxon>Actinomycetes</taxon>
        <taxon>Micrococcales</taxon>
        <taxon>Microbacteriaceae</taxon>
        <taxon>Rhodoglobus</taxon>
    </lineage>
</organism>
<gene>
    <name evidence="3" type="ORF">GCM10009655_03360</name>
</gene>
<proteinExistence type="predicted"/>
<name>A0ABP4G197_9MICO</name>
<keyword evidence="2" id="KW-1133">Transmembrane helix</keyword>
<evidence type="ECO:0000256" key="2">
    <source>
        <dbReference type="SAM" id="Phobius"/>
    </source>
</evidence>